<dbReference type="EMBL" id="JASPKY010000092">
    <property type="protein sequence ID" value="KAK9738034.1"/>
    <property type="molecule type" value="Genomic_DNA"/>
</dbReference>
<feature type="signal peptide" evidence="1">
    <location>
        <begin position="1"/>
        <end position="18"/>
    </location>
</feature>
<evidence type="ECO:0000313" key="2">
    <source>
        <dbReference type="EMBL" id="KAK9738034.1"/>
    </source>
</evidence>
<sequence>MIFVYYITVITVLALSAAEDLVNSQIYLRSQSRPLQVAQYVQREQTPILSYTLQLPRAESPSIPFNNPEAIVDLQPPLPSNQEIPSYYEYPEPSVDLQAPNEGSWNPNNDPNLYYNNVPVVLDIDTPTNLHPKKFEKEEEKKYSSDPKKGVIFKPITGDELSQLQKAVNKIAKLENQKQIRREKVPKKQFVHNAPIEPDTAYSEFNDNTVEDISADMINSLGVKAQPGERYQFHMHGHKGPNSYKWGFDTGKGWYSKEIITNIKLKDKLHRIYKKSYSETDLQNFKSCRALVKNQIRTAYRDYLSKIQYDIHTDPANFWSFVRSSSSNSRIPGLMYLGDASYSEPSSIVEAFATHFSSVFLDSSKFQSTNAPSFNRRMHPV</sequence>
<gene>
    <name evidence="2" type="ORF">QE152_g10211</name>
</gene>
<proteinExistence type="predicted"/>
<keyword evidence="3" id="KW-1185">Reference proteome</keyword>
<evidence type="ECO:0000256" key="1">
    <source>
        <dbReference type="SAM" id="SignalP"/>
    </source>
</evidence>
<comment type="caution">
    <text evidence="2">The sequence shown here is derived from an EMBL/GenBank/DDBJ whole genome shotgun (WGS) entry which is preliminary data.</text>
</comment>
<accession>A0AAW1LSA3</accession>
<name>A0AAW1LSA3_POPJA</name>
<protein>
    <submittedName>
        <fullName evidence="2">Uncharacterized protein</fullName>
    </submittedName>
</protein>
<organism evidence="2 3">
    <name type="scientific">Popillia japonica</name>
    <name type="common">Japanese beetle</name>
    <dbReference type="NCBI Taxonomy" id="7064"/>
    <lineage>
        <taxon>Eukaryota</taxon>
        <taxon>Metazoa</taxon>
        <taxon>Ecdysozoa</taxon>
        <taxon>Arthropoda</taxon>
        <taxon>Hexapoda</taxon>
        <taxon>Insecta</taxon>
        <taxon>Pterygota</taxon>
        <taxon>Neoptera</taxon>
        <taxon>Endopterygota</taxon>
        <taxon>Coleoptera</taxon>
        <taxon>Polyphaga</taxon>
        <taxon>Scarabaeiformia</taxon>
        <taxon>Scarabaeidae</taxon>
        <taxon>Rutelinae</taxon>
        <taxon>Popillia</taxon>
    </lineage>
</organism>
<reference evidence="2 3" key="1">
    <citation type="journal article" date="2024" name="BMC Genomics">
        <title>De novo assembly and annotation of Popillia japonica's genome with initial clues to its potential as an invasive pest.</title>
        <authorList>
            <person name="Cucini C."/>
            <person name="Boschi S."/>
            <person name="Funari R."/>
            <person name="Cardaioli E."/>
            <person name="Iannotti N."/>
            <person name="Marturano G."/>
            <person name="Paoli F."/>
            <person name="Bruttini M."/>
            <person name="Carapelli A."/>
            <person name="Frati F."/>
            <person name="Nardi F."/>
        </authorList>
    </citation>
    <scope>NUCLEOTIDE SEQUENCE [LARGE SCALE GENOMIC DNA]</scope>
    <source>
        <strain evidence="2">DMR45628</strain>
    </source>
</reference>
<dbReference type="Proteomes" id="UP001458880">
    <property type="component" value="Unassembled WGS sequence"/>
</dbReference>
<evidence type="ECO:0000313" key="3">
    <source>
        <dbReference type="Proteomes" id="UP001458880"/>
    </source>
</evidence>
<dbReference type="AlphaFoldDB" id="A0AAW1LSA3"/>
<keyword evidence="1" id="KW-0732">Signal</keyword>
<feature type="chain" id="PRO_5043855970" evidence="1">
    <location>
        <begin position="19"/>
        <end position="381"/>
    </location>
</feature>